<dbReference type="FunFam" id="3.30.1440.10:FF:000001">
    <property type="entry name" value="50S ribosomal protein L5"/>
    <property type="match status" value="1"/>
</dbReference>
<reference evidence="11" key="1">
    <citation type="submission" date="2018-11" db="EMBL/GenBank/DDBJ databases">
        <title>Comparative genomics of Parolsenella catena and Libanicoccus massiliensis: Reclassification of Libanicoccus massiliensis as Parolsenella massiliensis comb. nov.</title>
        <authorList>
            <person name="Sakamoto M."/>
            <person name="Ikeyama N."/>
            <person name="Murakami T."/>
            <person name="Mori H."/>
            <person name="Yuki M."/>
            <person name="Ohkuma M."/>
        </authorList>
    </citation>
    <scope>NUCLEOTIDE SEQUENCE [LARGE SCALE GENOMIC DNA]</scope>
    <source>
        <strain evidence="11">JCM 31932</strain>
    </source>
</reference>
<dbReference type="GeneID" id="88848361"/>
<evidence type="ECO:0000256" key="1">
    <source>
        <dbReference type="ARBA" id="ARBA00008553"/>
    </source>
</evidence>
<dbReference type="InterPro" id="IPR020930">
    <property type="entry name" value="Ribosomal_uL5_bac-type"/>
</dbReference>
<keyword evidence="3 6" id="KW-0687">Ribonucleoprotein</keyword>
<organism evidence="10 11">
    <name type="scientific">Parolsenella catena</name>
    <dbReference type="NCBI Taxonomy" id="2003188"/>
    <lineage>
        <taxon>Bacteria</taxon>
        <taxon>Bacillati</taxon>
        <taxon>Actinomycetota</taxon>
        <taxon>Coriobacteriia</taxon>
        <taxon>Coriobacteriales</taxon>
        <taxon>Atopobiaceae</taxon>
        <taxon>Parolsenella</taxon>
    </lineage>
</organism>
<keyword evidence="11" id="KW-1185">Reference proteome</keyword>
<evidence type="ECO:0000256" key="3">
    <source>
        <dbReference type="ARBA" id="ARBA00023274"/>
    </source>
</evidence>
<dbReference type="AlphaFoldDB" id="A0A3G9KA77"/>
<sequence>MAEEKYVPRFKTKYNDEVRAKLIEQFGYTNPMCVPKIEKIVVNMGVGEAATDSKAIDGAIADLRAITGQQPSIRRARKSIATFHLREGQPIGAKVTLRGDRMWDFLDRLICIAIPRIRDFRGISAKSFDGRGNFSMGVTEQLIFPEIDFDKIDRTRGMDITIVTTANTNEEGKALLDGFGFPFAK</sequence>
<comment type="function">
    <text evidence="5">This is one of the proteins that bind and probably mediate the attachment of the 5S RNA into the large ribosomal subunit, where it forms part of the central protuberance. In the 70S ribosome it contacts protein S13 of the 30S subunit (bridge B1b), connecting the 2 subunits; this bridge is implicated in subunit movement. Contacts the P site tRNA; the 5S rRNA and some of its associated proteins might help stabilize positioning of ribosome-bound tRNAs.</text>
</comment>
<comment type="function">
    <text evidence="6">This is 1 of the proteins that bind and probably mediate the attachment of the 5S RNA into the large ribosomal subunit, where it forms part of the central protuberance. In the 70S ribosome it contacts protein S13 of the 30S subunit (bridge B1b), connecting the 2 subunits; this bridge is implicated in subunit movement. Contacts the P site tRNA; the 5S rRNA and some of its associated proteins might help stabilize positioning of ribosome-bound tRNAs.</text>
</comment>
<accession>A0A3G9KA77</accession>
<proteinExistence type="inferred from homology"/>
<dbReference type="KEGG" id="pcat:Pcatena_02120"/>
<dbReference type="GO" id="GO:0006412">
    <property type="term" value="P:translation"/>
    <property type="evidence" value="ECO:0007669"/>
    <property type="project" value="UniProtKB-UniRule"/>
</dbReference>
<keyword evidence="2 6" id="KW-0689">Ribosomal protein</keyword>
<evidence type="ECO:0000256" key="6">
    <source>
        <dbReference type="HAMAP-Rule" id="MF_01333"/>
    </source>
</evidence>
<gene>
    <name evidence="6 10" type="primary">rplE</name>
    <name evidence="10" type="ORF">Pcatena_02120</name>
</gene>
<comment type="similarity">
    <text evidence="1 6 7">Belongs to the universal ribosomal protein uL5 family.</text>
</comment>
<dbReference type="GO" id="GO:0003735">
    <property type="term" value="F:structural constituent of ribosome"/>
    <property type="evidence" value="ECO:0007669"/>
    <property type="project" value="InterPro"/>
</dbReference>
<name>A0A3G9KA77_9ACTN</name>
<dbReference type="OrthoDB" id="9806626at2"/>
<protein>
    <recommendedName>
        <fullName evidence="4 6">Large ribosomal subunit protein uL5</fullName>
    </recommendedName>
</protein>
<dbReference type="GO" id="GO:0019843">
    <property type="term" value="F:rRNA binding"/>
    <property type="evidence" value="ECO:0007669"/>
    <property type="project" value="UniProtKB-UniRule"/>
</dbReference>
<evidence type="ECO:0000256" key="2">
    <source>
        <dbReference type="ARBA" id="ARBA00022980"/>
    </source>
</evidence>
<dbReference type="Proteomes" id="UP000273154">
    <property type="component" value="Chromosome"/>
</dbReference>
<dbReference type="EMBL" id="AP019367">
    <property type="protein sequence ID" value="BBH49625.1"/>
    <property type="molecule type" value="Genomic_DNA"/>
</dbReference>
<keyword evidence="6" id="KW-0820">tRNA-binding</keyword>
<comment type="subunit">
    <text evidence="6">Part of the 50S ribosomal subunit; part of the 5S rRNA/L5/L18/L25 subcomplex. Contacts the 5S rRNA and the P site tRNA. Forms a bridge to the 30S subunit in the 70S ribosome.</text>
</comment>
<dbReference type="GO" id="GO:1990904">
    <property type="term" value="C:ribonucleoprotein complex"/>
    <property type="evidence" value="ECO:0007669"/>
    <property type="project" value="UniProtKB-KW"/>
</dbReference>
<evidence type="ECO:0000313" key="11">
    <source>
        <dbReference type="Proteomes" id="UP000273154"/>
    </source>
</evidence>
<dbReference type="Pfam" id="PF00281">
    <property type="entry name" value="Ribosomal_L5"/>
    <property type="match status" value="1"/>
</dbReference>
<feature type="domain" description="Large ribosomal subunit protein uL5 C-terminal" evidence="9">
    <location>
        <begin position="90"/>
        <end position="183"/>
    </location>
</feature>
<dbReference type="GO" id="GO:0000049">
    <property type="term" value="F:tRNA binding"/>
    <property type="evidence" value="ECO:0007669"/>
    <property type="project" value="UniProtKB-UniRule"/>
</dbReference>
<dbReference type="InterPro" id="IPR031310">
    <property type="entry name" value="Ribosomal_uL5_N"/>
</dbReference>
<dbReference type="InterPro" id="IPR022803">
    <property type="entry name" value="Ribosomal_uL5_dom_sf"/>
</dbReference>
<dbReference type="GO" id="GO:0005840">
    <property type="term" value="C:ribosome"/>
    <property type="evidence" value="ECO:0007669"/>
    <property type="project" value="UniProtKB-KW"/>
</dbReference>
<dbReference type="Pfam" id="PF00673">
    <property type="entry name" value="Ribosomal_L5_C"/>
    <property type="match status" value="1"/>
</dbReference>
<keyword evidence="6" id="KW-0694">RNA-binding</keyword>
<evidence type="ECO:0000256" key="4">
    <source>
        <dbReference type="ARBA" id="ARBA00035245"/>
    </source>
</evidence>
<dbReference type="PANTHER" id="PTHR11994">
    <property type="entry name" value="60S RIBOSOMAL PROTEIN L11-RELATED"/>
    <property type="match status" value="1"/>
</dbReference>
<dbReference type="NCBIfam" id="NF000585">
    <property type="entry name" value="PRK00010.1"/>
    <property type="match status" value="1"/>
</dbReference>
<evidence type="ECO:0000256" key="5">
    <source>
        <dbReference type="ARBA" id="ARBA00058604"/>
    </source>
</evidence>
<dbReference type="InterPro" id="IPR031309">
    <property type="entry name" value="Ribosomal_uL5_C"/>
</dbReference>
<dbReference type="PIRSF" id="PIRSF002161">
    <property type="entry name" value="Ribosomal_L5"/>
    <property type="match status" value="1"/>
</dbReference>
<feature type="domain" description="Large ribosomal subunit protein uL5 N-terminal" evidence="8">
    <location>
        <begin position="30"/>
        <end position="86"/>
    </location>
</feature>
<dbReference type="HAMAP" id="MF_01333_B">
    <property type="entry name" value="Ribosomal_uL5_B"/>
    <property type="match status" value="1"/>
</dbReference>
<evidence type="ECO:0000259" key="8">
    <source>
        <dbReference type="Pfam" id="PF00281"/>
    </source>
</evidence>
<dbReference type="Gene3D" id="3.30.1440.10">
    <property type="match status" value="1"/>
</dbReference>
<evidence type="ECO:0000259" key="9">
    <source>
        <dbReference type="Pfam" id="PF00673"/>
    </source>
</evidence>
<dbReference type="SUPFAM" id="SSF55282">
    <property type="entry name" value="RL5-like"/>
    <property type="match status" value="1"/>
</dbReference>
<evidence type="ECO:0000313" key="10">
    <source>
        <dbReference type="EMBL" id="BBH49625.1"/>
    </source>
</evidence>
<evidence type="ECO:0000256" key="7">
    <source>
        <dbReference type="RuleBase" id="RU003930"/>
    </source>
</evidence>
<dbReference type="InterPro" id="IPR002132">
    <property type="entry name" value="Ribosomal_uL5"/>
</dbReference>
<keyword evidence="6" id="KW-0699">rRNA-binding</keyword>
<dbReference type="RefSeq" id="WP_126420868.1">
    <property type="nucleotide sequence ID" value="NZ_AP019367.1"/>
</dbReference>